<sequence length="277" mass="30942">MHFSREAYLARIGYQGEVAADLATLKALHLHHCCAIAFENLDVLLGREISVDPGQIFSKLVTAGRGGYCYEQNGLFEQALADIGFEVRGLNARVLVSQPLDMPGRTHRLNLVELNGSRWIADVGFGGATLTAPLRLDDTTIQATPHGRYRLGRSGADFVLFVACGGQWHAQYRFDTTRLYPADDEMANFYTANWPGSHFRHHLLLALQHHNGERTGAVNQRITRHTPRESQQQQLDNNALYDALSGRFGLRLDDPHYGISREAFLAMMARLEAKAAR</sequence>
<dbReference type="AlphaFoldDB" id="I2B994"/>
<dbReference type="RefSeq" id="WP_002440888.1">
    <property type="nucleotide sequence ID" value="NC_017910.1"/>
</dbReference>
<reference evidence="3 4" key="1">
    <citation type="journal article" date="2012" name="J. Bacteriol.">
        <title>Complete genome sequence of the B12-producing Shimwellia blattae strain DSM 4481, isolated from a cockroach.</title>
        <authorList>
            <person name="Brzuszkiewicz E."/>
            <person name="Waschkowitz T."/>
            <person name="Wiezer A."/>
            <person name="Daniel R."/>
        </authorList>
    </citation>
    <scope>NUCLEOTIDE SEQUENCE [LARGE SCALE GENOMIC DNA]</scope>
    <source>
        <strain evidence="4">ATCC 29907 / DSM 4481 / JCM 1650 / NBRC 105725 / CDC 9005-74</strain>
    </source>
</reference>
<accession>K6VZR8</accession>
<dbReference type="STRING" id="630626.EBL_c20070"/>
<keyword evidence="3" id="KW-0808">Transferase</keyword>
<dbReference type="Pfam" id="PF00797">
    <property type="entry name" value="Acetyltransf_2"/>
    <property type="match status" value="1"/>
</dbReference>
<dbReference type="PRINTS" id="PR01543">
    <property type="entry name" value="ANATRNSFRASE"/>
</dbReference>
<dbReference type="eggNOG" id="COG2162">
    <property type="taxonomic scope" value="Bacteria"/>
</dbReference>
<organism evidence="3 4">
    <name type="scientific">Shimwellia blattae (strain ATCC 29907 / DSM 4481 / JCM 1650 / NBRC 105725 / CDC 9005-74)</name>
    <name type="common">Escherichia blattae</name>
    <dbReference type="NCBI Taxonomy" id="630626"/>
    <lineage>
        <taxon>Bacteria</taxon>
        <taxon>Pseudomonadati</taxon>
        <taxon>Pseudomonadota</taxon>
        <taxon>Gammaproteobacteria</taxon>
        <taxon>Enterobacterales</taxon>
        <taxon>Enterobacteriaceae</taxon>
        <taxon>Shimwellia</taxon>
    </lineage>
</organism>
<dbReference type="InterPro" id="IPR038765">
    <property type="entry name" value="Papain-like_cys_pep_sf"/>
</dbReference>
<proteinExistence type="inferred from homology"/>
<comment type="similarity">
    <text evidence="1 2">Belongs to the arylamine N-acetyltransferase family.</text>
</comment>
<dbReference type="GO" id="GO:0004060">
    <property type="term" value="F:arylamine N-acetyltransferase activity"/>
    <property type="evidence" value="ECO:0007669"/>
    <property type="project" value="TreeGrafter"/>
</dbReference>
<evidence type="ECO:0000313" key="3">
    <source>
        <dbReference type="EMBL" id="AFJ47098.1"/>
    </source>
</evidence>
<keyword evidence="4" id="KW-1185">Reference proteome</keyword>
<dbReference type="PATRIC" id="fig|630626.3.peg.1950"/>
<dbReference type="InterPro" id="IPR001447">
    <property type="entry name" value="Arylamine_N-AcTrfase"/>
</dbReference>
<dbReference type="KEGG" id="ebt:EBL_c20070"/>
<dbReference type="Gene3D" id="3.30.2140.10">
    <property type="entry name" value="Arylamine N-acetyltransferase"/>
    <property type="match status" value="1"/>
</dbReference>
<evidence type="ECO:0000313" key="4">
    <source>
        <dbReference type="Proteomes" id="UP000001955"/>
    </source>
</evidence>
<evidence type="ECO:0000256" key="2">
    <source>
        <dbReference type="RuleBase" id="RU003452"/>
    </source>
</evidence>
<dbReference type="EMBL" id="CP001560">
    <property type="protein sequence ID" value="AFJ47098.1"/>
    <property type="molecule type" value="Genomic_DNA"/>
</dbReference>
<name>I2B994_SHIBC</name>
<dbReference type="Proteomes" id="UP000001955">
    <property type="component" value="Chromosome"/>
</dbReference>
<dbReference type="HOGENOM" id="CLU_049918_1_1_6"/>
<gene>
    <name evidence="3" type="ordered locus">EBL_c20070</name>
</gene>
<dbReference type="PANTHER" id="PTHR11786:SF0">
    <property type="entry name" value="ARYLAMINE N-ACETYLTRANSFERASE 4-RELATED"/>
    <property type="match status" value="1"/>
</dbReference>
<evidence type="ECO:0000256" key="1">
    <source>
        <dbReference type="ARBA" id="ARBA00006547"/>
    </source>
</evidence>
<dbReference type="OrthoDB" id="7181050at2"/>
<dbReference type="Gene3D" id="2.40.128.150">
    <property type="entry name" value="Cysteine proteinases"/>
    <property type="match status" value="1"/>
</dbReference>
<accession>I2B994</accession>
<dbReference type="SUPFAM" id="SSF54001">
    <property type="entry name" value="Cysteine proteinases"/>
    <property type="match status" value="1"/>
</dbReference>
<dbReference type="PANTHER" id="PTHR11786">
    <property type="entry name" value="N-HYDROXYARYLAMINE O-ACETYLTRANSFERASE"/>
    <property type="match status" value="1"/>
</dbReference>
<protein>
    <submittedName>
        <fullName evidence="3">N-hydroxyarylamine O-acetyltransferase</fullName>
    </submittedName>
</protein>